<dbReference type="Pfam" id="PF12508">
    <property type="entry name" value="Transposon_TraM"/>
    <property type="match status" value="1"/>
</dbReference>
<dbReference type="STRING" id="1073328.SAMN05216294_1957"/>
<dbReference type="OrthoDB" id="1409065at2"/>
<evidence type="ECO:0000259" key="2">
    <source>
        <dbReference type="Pfam" id="PF12508"/>
    </source>
</evidence>
<keyword evidence="1" id="KW-1133">Transmembrane helix</keyword>
<keyword evidence="1" id="KW-0812">Transmembrane</keyword>
<accession>A0A1H2RE14</accession>
<dbReference type="EMBL" id="FNMY01000001">
    <property type="protein sequence ID" value="SDW17706.1"/>
    <property type="molecule type" value="Genomic_DNA"/>
</dbReference>
<evidence type="ECO:0000313" key="3">
    <source>
        <dbReference type="EMBL" id="SDW17706.1"/>
    </source>
</evidence>
<dbReference type="InterPro" id="IPR055407">
    <property type="entry name" value="TraM_C"/>
</dbReference>
<dbReference type="Proteomes" id="UP000199592">
    <property type="component" value="Unassembled WGS sequence"/>
</dbReference>
<keyword evidence="1" id="KW-0472">Membrane</keyword>
<dbReference type="AlphaFoldDB" id="A0A1H2RE14"/>
<reference evidence="4" key="1">
    <citation type="submission" date="2016-10" db="EMBL/GenBank/DDBJ databases">
        <authorList>
            <person name="Varghese N."/>
            <person name="Submissions S."/>
        </authorList>
    </citation>
    <scope>NUCLEOTIDE SEQUENCE [LARGE SCALE GENOMIC DNA]</scope>
    <source>
        <strain evidence="4">DSM 25030</strain>
    </source>
</reference>
<dbReference type="RefSeq" id="WP_090294854.1">
    <property type="nucleotide sequence ID" value="NZ_FNKI01000002.1"/>
</dbReference>
<evidence type="ECO:0000313" key="4">
    <source>
        <dbReference type="Proteomes" id="UP000199592"/>
    </source>
</evidence>
<sequence>MKTQKNKIVFVLVLACMVLFITIYSIVTFGKPKKESLDVGRIPMPDLEDTSVEFETKLEAVEAIKVEKQSTAPQVYPDHMVDDKGYFNPDYMEYEKQRIIDSVFDTNAFTAKKVSVSDAGVMPRLGTVKKVKVDDEKLTMGSPRTETELGLVHQLFFASNPKRNRSDGNLPTTAVAKVYVDGDQTLRDGQRLDLRLAHDYVVDGKRMPGGTRLYGFVKIRPNRVMVELTRLGTTLMDMQAYDAQDGQEGIYVKNHLRGEVVDRSLDEGLGEINVPGVPQFNGIKRIFQRDQRTVKVQISDHYQFFLIPRS</sequence>
<feature type="transmembrane region" description="Helical" evidence="1">
    <location>
        <begin position="7"/>
        <end position="27"/>
    </location>
</feature>
<protein>
    <recommendedName>
        <fullName evidence="2">Conjugative transposon TraM C-terminal domain-containing protein</fullName>
    </recommendedName>
</protein>
<evidence type="ECO:0000256" key="1">
    <source>
        <dbReference type="SAM" id="Phobius"/>
    </source>
</evidence>
<gene>
    <name evidence="3" type="ORF">SAMN04487892_0606</name>
</gene>
<organism evidence="3 4">
    <name type="scientific">Flagellimonas zhangzhouensis</name>
    <dbReference type="NCBI Taxonomy" id="1073328"/>
    <lineage>
        <taxon>Bacteria</taxon>
        <taxon>Pseudomonadati</taxon>
        <taxon>Bacteroidota</taxon>
        <taxon>Flavobacteriia</taxon>
        <taxon>Flavobacteriales</taxon>
        <taxon>Flavobacteriaceae</taxon>
        <taxon>Flagellimonas</taxon>
    </lineage>
</organism>
<feature type="domain" description="Conjugative transposon TraM C-terminal" evidence="2">
    <location>
        <begin position="177"/>
        <end position="306"/>
    </location>
</feature>
<keyword evidence="4" id="KW-1185">Reference proteome</keyword>
<name>A0A1H2RE14_9FLAO</name>
<proteinExistence type="predicted"/>